<evidence type="ECO:0000313" key="3">
    <source>
        <dbReference type="EMBL" id="RSH89619.1"/>
    </source>
</evidence>
<comment type="caution">
    <text evidence="3">The sequence shown here is derived from an EMBL/GenBank/DDBJ whole genome shotgun (WGS) entry which is preliminary data.</text>
</comment>
<dbReference type="Gene3D" id="3.40.50.1820">
    <property type="entry name" value="alpha/beta hydrolase"/>
    <property type="match status" value="1"/>
</dbReference>
<protein>
    <recommendedName>
        <fullName evidence="2">Dienelactone hydrolase domain-containing protein</fullName>
    </recommendedName>
</protein>
<accession>A0A427YEM1</accession>
<name>A0A427YEM1_9TREE</name>
<dbReference type="InterPro" id="IPR002925">
    <property type="entry name" value="Dienelactn_hydro"/>
</dbReference>
<evidence type="ECO:0000259" key="2">
    <source>
        <dbReference type="Pfam" id="PF01738"/>
    </source>
</evidence>
<dbReference type="GO" id="GO:0016787">
    <property type="term" value="F:hydrolase activity"/>
    <property type="evidence" value="ECO:0007669"/>
    <property type="project" value="InterPro"/>
</dbReference>
<feature type="domain" description="Dienelactone hydrolase" evidence="2">
    <location>
        <begin position="78"/>
        <end position="290"/>
    </location>
</feature>
<dbReference type="PANTHER" id="PTHR47668">
    <property type="entry name" value="DIENELACTONE HYDROLASE FAMILY PROTEIN (AFU_ORTHOLOGUE AFUA_6G01940)"/>
    <property type="match status" value="1"/>
</dbReference>
<dbReference type="EMBL" id="RSCD01000013">
    <property type="protein sequence ID" value="RSH89619.1"/>
    <property type="molecule type" value="Genomic_DNA"/>
</dbReference>
<gene>
    <name evidence="3" type="ORF">EHS25_002170</name>
</gene>
<dbReference type="PANTHER" id="PTHR47668:SF1">
    <property type="entry name" value="DIENELACTONE HYDROLASE DOMAIN-CONTAINING PROTEIN-RELATED"/>
    <property type="match status" value="1"/>
</dbReference>
<dbReference type="AlphaFoldDB" id="A0A427YEM1"/>
<dbReference type="STRING" id="1890683.A0A427YEM1"/>
<evidence type="ECO:0000313" key="4">
    <source>
        <dbReference type="Proteomes" id="UP000279259"/>
    </source>
</evidence>
<organism evidence="3 4">
    <name type="scientific">Saitozyma podzolica</name>
    <dbReference type="NCBI Taxonomy" id="1890683"/>
    <lineage>
        <taxon>Eukaryota</taxon>
        <taxon>Fungi</taxon>
        <taxon>Dikarya</taxon>
        <taxon>Basidiomycota</taxon>
        <taxon>Agaricomycotina</taxon>
        <taxon>Tremellomycetes</taxon>
        <taxon>Tremellales</taxon>
        <taxon>Trimorphomycetaceae</taxon>
        <taxon>Saitozyma</taxon>
    </lineage>
</organism>
<proteinExistence type="predicted"/>
<dbReference type="InterPro" id="IPR029058">
    <property type="entry name" value="AB_hydrolase_fold"/>
</dbReference>
<dbReference type="Proteomes" id="UP000279259">
    <property type="component" value="Unassembled WGS sequence"/>
</dbReference>
<dbReference type="OrthoDB" id="2147163at2759"/>
<dbReference type="Pfam" id="PF01738">
    <property type="entry name" value="DLH"/>
    <property type="match status" value="1"/>
</dbReference>
<feature type="region of interest" description="Disordered" evidence="1">
    <location>
        <begin position="1"/>
        <end position="34"/>
    </location>
</feature>
<keyword evidence="4" id="KW-1185">Reference proteome</keyword>
<feature type="compositionally biased region" description="Polar residues" evidence="1">
    <location>
        <begin position="1"/>
        <end position="11"/>
    </location>
</feature>
<dbReference type="SUPFAM" id="SSF53474">
    <property type="entry name" value="alpha/beta-Hydrolases"/>
    <property type="match status" value="1"/>
</dbReference>
<sequence>MSHLTTTQGGSVSALRRGDSSKVGSAPPSTDPDDGIGKGVWVACTDFSACESFPPIEVDYTAKGHWLEADKGLQGCKTYVSDPGDSKKAILYIYDVGGFCPQTYQGADILASQGYHVYAPDIFKGDYMDLKLMPTLSDDEKDAYRTKFRAGAGNLEAQREPFRQMIAQLRAKGYDKVGAAGFCWGGNIVALTPELDAHGMIHPGAQTNADAAEKLEHPTCLLPSQNEDEETMEGFHAVMKKKPFGDKCVLKWYKDSPHGWCASRADLNSEKGYAAFKDAFEVLAAFFKAVL</sequence>
<evidence type="ECO:0000256" key="1">
    <source>
        <dbReference type="SAM" id="MobiDB-lite"/>
    </source>
</evidence>
<reference evidence="3 4" key="1">
    <citation type="submission" date="2018-11" db="EMBL/GenBank/DDBJ databases">
        <title>Genome sequence of Saitozyma podzolica DSM 27192.</title>
        <authorList>
            <person name="Aliyu H."/>
            <person name="Gorte O."/>
            <person name="Ochsenreither K."/>
        </authorList>
    </citation>
    <scope>NUCLEOTIDE SEQUENCE [LARGE SCALE GENOMIC DNA]</scope>
    <source>
        <strain evidence="3 4">DSM 27192</strain>
    </source>
</reference>